<reference evidence="7" key="1">
    <citation type="submission" date="2022-02" db="EMBL/GenBank/DDBJ databases">
        <authorList>
            <person name="Giguere J D."/>
        </authorList>
    </citation>
    <scope>NUCLEOTIDE SEQUENCE</scope>
    <source>
        <strain evidence="7">CCAP 1055/1</strain>
    </source>
</reference>
<sequence>MDYTRQLTSSLCENACVSGPQMVLLITLGAITVFRREMSCNHCYAAPEDATVTGKSTEDGSTGMDEWWCAMDQHEAETEELLNGAGLYCSGASVLPTLTPIIKYMTASCYAWKLSASRHHFVKVWSFGGLSSSSSPPKAITISVPTNTDETDVGTNSLTRLPPDALVNILSFLLPKDVVSFACVDKSCQDAVECGETSEALWKSLWHRDYAWLIHAWTIGRGAFDRSGLVPPIYDKEFYFLFGLSYLNYVLAGQNTFDSCLIGLNGHIYDLTPFLMNHPGSPETVMVQAGRDSTSFFHSIRHSSGARKIAQSLCVAVNVARLGDNASGVRPTCATNVDTYDINRPHGVLAVVESPAIETLPSLRKLGTLERLRHSYSHQEERYRIQALANITRVEASLNGEVHVYYDPFRRCWCAWYNDSDLQPVFCSHL</sequence>
<dbReference type="PANTHER" id="PTHR19359:SF14">
    <property type="entry name" value="CYTOCHROME B5 A"/>
    <property type="match status" value="1"/>
</dbReference>
<evidence type="ECO:0000313" key="7">
    <source>
        <dbReference type="EMBL" id="CAG9287811.1"/>
    </source>
</evidence>
<feature type="domain" description="Cytochrome b5 heme-binding" evidence="6">
    <location>
        <begin position="251"/>
        <end position="323"/>
    </location>
</feature>
<dbReference type="GO" id="GO:0020037">
    <property type="term" value="F:heme binding"/>
    <property type="evidence" value="ECO:0007669"/>
    <property type="project" value="TreeGrafter"/>
</dbReference>
<evidence type="ECO:0000259" key="6">
    <source>
        <dbReference type="PROSITE" id="PS50255"/>
    </source>
</evidence>
<gene>
    <name evidence="7" type="ORF">PTTT1_LOCUS36646</name>
</gene>
<name>A0A8J9SA44_PHATR</name>
<keyword evidence="2" id="KW-0479">Metal-binding</keyword>
<comment type="similarity">
    <text evidence="4">Belongs to the cytochrome b5 family.</text>
</comment>
<evidence type="ECO:0008006" key="8">
    <source>
        <dbReference type="Google" id="ProtNLM"/>
    </source>
</evidence>
<evidence type="ECO:0000256" key="1">
    <source>
        <dbReference type="ARBA" id="ARBA00022617"/>
    </source>
</evidence>
<dbReference type="PANTHER" id="PTHR19359">
    <property type="entry name" value="CYTOCHROME B5"/>
    <property type="match status" value="1"/>
</dbReference>
<dbReference type="Proteomes" id="UP000836788">
    <property type="component" value="Chromosome 3"/>
</dbReference>
<dbReference type="Pfam" id="PF00173">
    <property type="entry name" value="Cyt-b5"/>
    <property type="match status" value="1"/>
</dbReference>
<dbReference type="EMBL" id="OU594944">
    <property type="protein sequence ID" value="CAG9287811.1"/>
    <property type="molecule type" value="Genomic_DNA"/>
</dbReference>
<dbReference type="SMART" id="SM01117">
    <property type="entry name" value="Cyt-b5"/>
    <property type="match status" value="1"/>
</dbReference>
<evidence type="ECO:0000256" key="3">
    <source>
        <dbReference type="ARBA" id="ARBA00023004"/>
    </source>
</evidence>
<dbReference type="PROSITE" id="PS50255">
    <property type="entry name" value="CYTOCHROME_B5_2"/>
    <property type="match status" value="1"/>
</dbReference>
<dbReference type="Gene3D" id="3.10.120.10">
    <property type="entry name" value="Cytochrome b5-like heme/steroid binding domain"/>
    <property type="match status" value="1"/>
</dbReference>
<dbReference type="SUPFAM" id="SSF81383">
    <property type="entry name" value="F-box domain"/>
    <property type="match status" value="1"/>
</dbReference>
<dbReference type="Gene3D" id="1.20.1280.50">
    <property type="match status" value="1"/>
</dbReference>
<dbReference type="AlphaFoldDB" id="A0A8J9SA44"/>
<dbReference type="InterPro" id="IPR036400">
    <property type="entry name" value="Cyt_B5-like_heme/steroid_sf"/>
</dbReference>
<evidence type="ECO:0000256" key="4">
    <source>
        <dbReference type="ARBA" id="ARBA00038168"/>
    </source>
</evidence>
<dbReference type="GO" id="GO:0016020">
    <property type="term" value="C:membrane"/>
    <property type="evidence" value="ECO:0007669"/>
    <property type="project" value="TreeGrafter"/>
</dbReference>
<accession>A0A8J9SA44</accession>
<dbReference type="InterPro" id="IPR050668">
    <property type="entry name" value="Cytochrome_b5"/>
</dbReference>
<dbReference type="GO" id="GO:0046872">
    <property type="term" value="F:metal ion binding"/>
    <property type="evidence" value="ECO:0007669"/>
    <property type="project" value="UniProtKB-KW"/>
</dbReference>
<keyword evidence="1" id="KW-0349">Heme</keyword>
<dbReference type="InterPro" id="IPR036047">
    <property type="entry name" value="F-box-like_dom_sf"/>
</dbReference>
<dbReference type="InterPro" id="IPR001810">
    <property type="entry name" value="F-box_dom"/>
</dbReference>
<proteinExistence type="inferred from homology"/>
<protein>
    <recommendedName>
        <fullName evidence="8">Cytochrome b5 heme-binding domain-containing protein</fullName>
    </recommendedName>
</protein>
<evidence type="ECO:0000259" key="5">
    <source>
        <dbReference type="PROSITE" id="PS50181"/>
    </source>
</evidence>
<evidence type="ECO:0000256" key="2">
    <source>
        <dbReference type="ARBA" id="ARBA00022723"/>
    </source>
</evidence>
<feature type="domain" description="F-box" evidence="5">
    <location>
        <begin position="155"/>
        <end position="205"/>
    </location>
</feature>
<dbReference type="PROSITE" id="PS50181">
    <property type="entry name" value="FBOX"/>
    <property type="match status" value="1"/>
</dbReference>
<dbReference type="SUPFAM" id="SSF55856">
    <property type="entry name" value="Cytochrome b5-like heme/steroid binding domain"/>
    <property type="match status" value="1"/>
</dbReference>
<organism evidence="7">
    <name type="scientific">Phaeodactylum tricornutum</name>
    <name type="common">Diatom</name>
    <dbReference type="NCBI Taxonomy" id="2850"/>
    <lineage>
        <taxon>Eukaryota</taxon>
        <taxon>Sar</taxon>
        <taxon>Stramenopiles</taxon>
        <taxon>Ochrophyta</taxon>
        <taxon>Bacillariophyta</taxon>
        <taxon>Bacillariophyceae</taxon>
        <taxon>Bacillariophycidae</taxon>
        <taxon>Naviculales</taxon>
        <taxon>Phaeodactylaceae</taxon>
        <taxon>Phaeodactylum</taxon>
    </lineage>
</organism>
<dbReference type="InterPro" id="IPR001199">
    <property type="entry name" value="Cyt_B5-like_heme/steroid-bd"/>
</dbReference>
<keyword evidence="3" id="KW-0408">Iron</keyword>